<gene>
    <name evidence="1" type="ORF">ACFO6X_08910</name>
</gene>
<evidence type="ECO:0000313" key="2">
    <source>
        <dbReference type="Proteomes" id="UP001596001"/>
    </source>
</evidence>
<sequence length="80" mass="8571">MKTQIERIKELASTTTSVVNKNFSTVQDTANRISATTLAAGKSAQQSIKEIVEHENTKAAVIKAKGLATSSTNEAKKTYS</sequence>
<dbReference type="Proteomes" id="UP001596001">
    <property type="component" value="Unassembled WGS sequence"/>
</dbReference>
<proteinExistence type="predicted"/>
<dbReference type="EMBL" id="JBHSHJ010000006">
    <property type="protein sequence ID" value="MFC4789098.1"/>
    <property type="molecule type" value="Genomic_DNA"/>
</dbReference>
<comment type="caution">
    <text evidence="1">The sequence shown here is derived from an EMBL/GenBank/DDBJ whole genome shotgun (WGS) entry which is preliminary data.</text>
</comment>
<name>A0ABV9QDV8_9BURK</name>
<evidence type="ECO:0000313" key="1">
    <source>
        <dbReference type="EMBL" id="MFC4789098.1"/>
    </source>
</evidence>
<keyword evidence="2" id="KW-1185">Reference proteome</keyword>
<accession>A0ABV9QDV8</accession>
<dbReference type="RefSeq" id="WP_382432167.1">
    <property type="nucleotide sequence ID" value="NZ_JBHSHJ010000006.1"/>
</dbReference>
<organism evidence="1 2">
    <name type="scientific">Giesbergeria sinuosa</name>
    <dbReference type="NCBI Taxonomy" id="80883"/>
    <lineage>
        <taxon>Bacteria</taxon>
        <taxon>Pseudomonadati</taxon>
        <taxon>Pseudomonadota</taxon>
        <taxon>Betaproteobacteria</taxon>
        <taxon>Burkholderiales</taxon>
        <taxon>Comamonadaceae</taxon>
        <taxon>Giesbergeria</taxon>
    </lineage>
</organism>
<reference evidence="2" key="1">
    <citation type="journal article" date="2019" name="Int. J. Syst. Evol. Microbiol.">
        <title>The Global Catalogue of Microorganisms (GCM) 10K type strain sequencing project: providing services to taxonomists for standard genome sequencing and annotation.</title>
        <authorList>
            <consortium name="The Broad Institute Genomics Platform"/>
            <consortium name="The Broad Institute Genome Sequencing Center for Infectious Disease"/>
            <person name="Wu L."/>
            <person name="Ma J."/>
        </authorList>
    </citation>
    <scope>NUCLEOTIDE SEQUENCE [LARGE SCALE GENOMIC DNA]</scope>
    <source>
        <strain evidence="2">CCUG 49452</strain>
    </source>
</reference>
<evidence type="ECO:0008006" key="3">
    <source>
        <dbReference type="Google" id="ProtNLM"/>
    </source>
</evidence>
<protein>
    <recommendedName>
        <fullName evidence="3">TIGR04197 family type VII secretion effector</fullName>
    </recommendedName>
</protein>